<feature type="coiled-coil region" evidence="8">
    <location>
        <begin position="365"/>
        <end position="422"/>
    </location>
</feature>
<dbReference type="InterPro" id="IPR003423">
    <property type="entry name" value="OMP_efflux"/>
</dbReference>
<dbReference type="GO" id="GO:1990281">
    <property type="term" value="C:efflux pump complex"/>
    <property type="evidence" value="ECO:0007669"/>
    <property type="project" value="TreeGrafter"/>
</dbReference>
<comment type="subcellular location">
    <subcellularLocation>
        <location evidence="1">Cell outer membrane</location>
    </subcellularLocation>
</comment>
<dbReference type="OrthoDB" id="9807719at2"/>
<accession>A0A1M6A7F9</accession>
<dbReference type="GO" id="GO:0015562">
    <property type="term" value="F:efflux transmembrane transporter activity"/>
    <property type="evidence" value="ECO:0007669"/>
    <property type="project" value="InterPro"/>
</dbReference>
<dbReference type="InterPro" id="IPR051906">
    <property type="entry name" value="TolC-like"/>
</dbReference>
<organism evidence="9 10">
    <name type="scientific">Tangfeifania diversioriginum</name>
    <dbReference type="NCBI Taxonomy" id="1168035"/>
    <lineage>
        <taxon>Bacteria</taxon>
        <taxon>Pseudomonadati</taxon>
        <taxon>Bacteroidota</taxon>
        <taxon>Bacteroidia</taxon>
        <taxon>Marinilabiliales</taxon>
        <taxon>Prolixibacteraceae</taxon>
        <taxon>Tangfeifania</taxon>
    </lineage>
</organism>
<evidence type="ECO:0000256" key="2">
    <source>
        <dbReference type="ARBA" id="ARBA00007613"/>
    </source>
</evidence>
<keyword evidence="3" id="KW-0813">Transport</keyword>
<evidence type="ECO:0000256" key="1">
    <source>
        <dbReference type="ARBA" id="ARBA00004442"/>
    </source>
</evidence>
<gene>
    <name evidence="9" type="ORF">SAMN05444280_101100</name>
</gene>
<keyword evidence="6" id="KW-0472">Membrane</keyword>
<feature type="coiled-coil region" evidence="8">
    <location>
        <begin position="27"/>
        <end position="61"/>
    </location>
</feature>
<dbReference type="EMBL" id="FQZE01000001">
    <property type="protein sequence ID" value="SHI32408.1"/>
    <property type="molecule type" value="Genomic_DNA"/>
</dbReference>
<dbReference type="PANTHER" id="PTHR30026:SF20">
    <property type="entry name" value="OUTER MEMBRANE PROTEIN TOLC"/>
    <property type="match status" value="1"/>
</dbReference>
<keyword evidence="10" id="KW-1185">Reference proteome</keyword>
<proteinExistence type="inferred from homology"/>
<evidence type="ECO:0000313" key="9">
    <source>
        <dbReference type="EMBL" id="SHI32408.1"/>
    </source>
</evidence>
<dbReference type="PANTHER" id="PTHR30026">
    <property type="entry name" value="OUTER MEMBRANE PROTEIN TOLC"/>
    <property type="match status" value="1"/>
</dbReference>
<evidence type="ECO:0000256" key="6">
    <source>
        <dbReference type="ARBA" id="ARBA00023136"/>
    </source>
</evidence>
<evidence type="ECO:0000256" key="4">
    <source>
        <dbReference type="ARBA" id="ARBA00022452"/>
    </source>
</evidence>
<protein>
    <submittedName>
        <fullName evidence="9">Outer membrane protein TolC</fullName>
    </submittedName>
</protein>
<dbReference type="STRING" id="1168035.SAMN05444280_101100"/>
<feature type="coiled-coil region" evidence="8">
    <location>
        <begin position="195"/>
        <end position="246"/>
    </location>
</feature>
<dbReference type="GO" id="GO:0015288">
    <property type="term" value="F:porin activity"/>
    <property type="evidence" value="ECO:0007669"/>
    <property type="project" value="TreeGrafter"/>
</dbReference>
<keyword evidence="4" id="KW-1134">Transmembrane beta strand</keyword>
<dbReference type="SUPFAM" id="SSF56954">
    <property type="entry name" value="Outer membrane efflux proteins (OEP)"/>
    <property type="match status" value="1"/>
</dbReference>
<name>A0A1M6A7F9_9BACT</name>
<keyword evidence="7" id="KW-0998">Cell outer membrane</keyword>
<evidence type="ECO:0000256" key="7">
    <source>
        <dbReference type="ARBA" id="ARBA00023237"/>
    </source>
</evidence>
<dbReference type="Pfam" id="PF02321">
    <property type="entry name" value="OEP"/>
    <property type="match status" value="2"/>
</dbReference>
<evidence type="ECO:0000256" key="3">
    <source>
        <dbReference type="ARBA" id="ARBA00022448"/>
    </source>
</evidence>
<reference evidence="9 10" key="1">
    <citation type="submission" date="2016-11" db="EMBL/GenBank/DDBJ databases">
        <authorList>
            <person name="Jaros S."/>
            <person name="Januszkiewicz K."/>
            <person name="Wedrychowicz H."/>
        </authorList>
    </citation>
    <scope>NUCLEOTIDE SEQUENCE [LARGE SCALE GENOMIC DNA]</scope>
    <source>
        <strain evidence="9 10">DSM 27063</strain>
    </source>
</reference>
<dbReference type="Proteomes" id="UP000184050">
    <property type="component" value="Unassembled WGS sequence"/>
</dbReference>
<evidence type="ECO:0000313" key="10">
    <source>
        <dbReference type="Proteomes" id="UP000184050"/>
    </source>
</evidence>
<dbReference type="RefSeq" id="WP_073163948.1">
    <property type="nucleotide sequence ID" value="NZ_FQZE01000001.1"/>
</dbReference>
<sequence>MKTIKYITLIIFLISWLPGTSQEQMTLQQAREMALRKNENLKVAAKQIEKAEAQKAAARTLRLPSLSATGMGIYQNKDFEMELTLPTQKPNPMTGELEPNIMTNPETGEPVIGPDGNPVFNMYAWLPLNVSLSGAYLAGVALEQPVFTGGKISAGNKMADIGIEMADENKTLQQMNTIAEADNAYWTYISVTQKVKLAQQAVDMLEELVEKARDAHEVGMSSRNDLLKAQVEYNNAKLNLQKAKNGLELSRMDLCRVTGLPFGTAITAVDTTVSVNRPLDLAAENETVNQRPEYQLLQMNIDLQEQQIKMTKADFLPTAGIQAGYNHIGGIDFGGTDFSNTSLNVLASVKIPIFHWGEGVKKINAAKIDKEIQELELEKNKQLLQLETEQARLNLQLAWERIQLNETALEQAEENLRVTRDNYEVGMETITEFLIAQTQWQEAFSELIDSKADIKMKETAWLKATGNLAISPADSKSAGE</sequence>
<dbReference type="AlphaFoldDB" id="A0A1M6A7F9"/>
<dbReference type="GO" id="GO:0009279">
    <property type="term" value="C:cell outer membrane"/>
    <property type="evidence" value="ECO:0007669"/>
    <property type="project" value="UniProtKB-SubCell"/>
</dbReference>
<evidence type="ECO:0000256" key="8">
    <source>
        <dbReference type="SAM" id="Coils"/>
    </source>
</evidence>
<evidence type="ECO:0000256" key="5">
    <source>
        <dbReference type="ARBA" id="ARBA00022692"/>
    </source>
</evidence>
<comment type="similarity">
    <text evidence="2">Belongs to the outer membrane factor (OMF) (TC 1.B.17) family.</text>
</comment>
<dbReference type="Gene3D" id="1.20.1600.10">
    <property type="entry name" value="Outer membrane efflux proteins (OEP)"/>
    <property type="match status" value="1"/>
</dbReference>
<keyword evidence="8" id="KW-0175">Coiled coil</keyword>
<keyword evidence="5" id="KW-0812">Transmembrane</keyword>